<dbReference type="GO" id="GO:0008080">
    <property type="term" value="F:N-acetyltransferase activity"/>
    <property type="evidence" value="ECO:0007669"/>
    <property type="project" value="InterPro"/>
</dbReference>
<dbReference type="Gene3D" id="3.40.630.30">
    <property type="match status" value="1"/>
</dbReference>
<gene>
    <name evidence="4" type="primary">mshD_1</name>
    <name evidence="4" type="ORF">OJF2_01910</name>
</gene>
<dbReference type="EC" id="2.3.1.189" evidence="4"/>
<evidence type="ECO:0000313" key="5">
    <source>
        <dbReference type="Proteomes" id="UP000324233"/>
    </source>
</evidence>
<name>A0A5B9VT97_9BACT</name>
<keyword evidence="1 4" id="KW-0808">Transferase</keyword>
<dbReference type="Pfam" id="PF12802">
    <property type="entry name" value="MarR_2"/>
    <property type="match status" value="1"/>
</dbReference>
<evidence type="ECO:0000259" key="2">
    <source>
        <dbReference type="PROSITE" id="PS50995"/>
    </source>
</evidence>
<dbReference type="SUPFAM" id="SSF55729">
    <property type="entry name" value="Acyl-CoA N-acyltransferases (Nat)"/>
    <property type="match status" value="1"/>
</dbReference>
<organism evidence="4 5">
    <name type="scientific">Aquisphaera giovannonii</name>
    <dbReference type="NCBI Taxonomy" id="406548"/>
    <lineage>
        <taxon>Bacteria</taxon>
        <taxon>Pseudomonadati</taxon>
        <taxon>Planctomycetota</taxon>
        <taxon>Planctomycetia</taxon>
        <taxon>Isosphaerales</taxon>
        <taxon>Isosphaeraceae</taxon>
        <taxon>Aquisphaera</taxon>
    </lineage>
</organism>
<feature type="domain" description="N-acetyltransferase" evidence="3">
    <location>
        <begin position="163"/>
        <end position="304"/>
    </location>
</feature>
<dbReference type="PROSITE" id="PS50995">
    <property type="entry name" value="HTH_MARR_2"/>
    <property type="match status" value="1"/>
</dbReference>
<dbReference type="InterPro" id="IPR050769">
    <property type="entry name" value="NAT_camello-type"/>
</dbReference>
<dbReference type="InterPro" id="IPR036390">
    <property type="entry name" value="WH_DNA-bd_sf"/>
</dbReference>
<dbReference type="EMBL" id="CP042997">
    <property type="protein sequence ID" value="QEH31726.1"/>
    <property type="molecule type" value="Genomic_DNA"/>
</dbReference>
<sequence length="306" mass="34735">METHFLEEHVERVRRFNRFYTRRIGVLHEHLLGSGFSLTQARVLYELAHRPTLSTSTLCRELGLNAGYLSRLVAGFEKEGLIEKTRSPADARVHELRLTEEGRATFGPLDDASRRDAIAMLQRLSEPERLRLVEAMGQIQGLLDGAGPGYLLREPRPGDLGWIVHRQAVLYAEEYGWNAEYEALAAEIVAKFVRELDPKSERCWVAEKGGKVAGSVFVVRDDDATAKLRLLYVEPEARGLGIGRRLVDECLAFARLAGYRRMTLWTNSVLAGARRIYEEAGFRLIKEEPHRSFGKDLVAQTWCRDL</sequence>
<dbReference type="PANTHER" id="PTHR13947:SF37">
    <property type="entry name" value="LD18367P"/>
    <property type="match status" value="1"/>
</dbReference>
<dbReference type="GO" id="GO:0003700">
    <property type="term" value="F:DNA-binding transcription factor activity"/>
    <property type="evidence" value="ECO:0007669"/>
    <property type="project" value="InterPro"/>
</dbReference>
<proteinExistence type="predicted"/>
<protein>
    <submittedName>
        <fullName evidence="4">Mycothiol acetyltransferase</fullName>
        <ecNumber evidence="4">2.3.1.189</ecNumber>
    </submittedName>
</protein>
<evidence type="ECO:0000259" key="3">
    <source>
        <dbReference type="PROSITE" id="PS51186"/>
    </source>
</evidence>
<accession>A0A5B9VT97</accession>
<dbReference type="SUPFAM" id="SSF46785">
    <property type="entry name" value="Winged helix' DNA-binding domain"/>
    <property type="match status" value="1"/>
</dbReference>
<keyword evidence="4" id="KW-0012">Acyltransferase</keyword>
<evidence type="ECO:0000256" key="1">
    <source>
        <dbReference type="ARBA" id="ARBA00022679"/>
    </source>
</evidence>
<reference evidence="4 5" key="1">
    <citation type="submission" date="2019-08" db="EMBL/GenBank/DDBJ databases">
        <title>Deep-cultivation of Planctomycetes and their phenomic and genomic characterization uncovers novel biology.</title>
        <authorList>
            <person name="Wiegand S."/>
            <person name="Jogler M."/>
            <person name="Boedeker C."/>
            <person name="Pinto D."/>
            <person name="Vollmers J."/>
            <person name="Rivas-Marin E."/>
            <person name="Kohn T."/>
            <person name="Peeters S.H."/>
            <person name="Heuer A."/>
            <person name="Rast P."/>
            <person name="Oberbeckmann S."/>
            <person name="Bunk B."/>
            <person name="Jeske O."/>
            <person name="Meyerdierks A."/>
            <person name="Storesund J.E."/>
            <person name="Kallscheuer N."/>
            <person name="Luecker S."/>
            <person name="Lage O.M."/>
            <person name="Pohl T."/>
            <person name="Merkel B.J."/>
            <person name="Hornburger P."/>
            <person name="Mueller R.-W."/>
            <person name="Bruemmer F."/>
            <person name="Labrenz M."/>
            <person name="Spormann A.M."/>
            <person name="Op den Camp H."/>
            <person name="Overmann J."/>
            <person name="Amann R."/>
            <person name="Jetten M.S.M."/>
            <person name="Mascher T."/>
            <person name="Medema M.H."/>
            <person name="Devos D.P."/>
            <person name="Kaster A.-K."/>
            <person name="Ovreas L."/>
            <person name="Rohde M."/>
            <person name="Galperin M.Y."/>
            <person name="Jogler C."/>
        </authorList>
    </citation>
    <scope>NUCLEOTIDE SEQUENCE [LARGE SCALE GENOMIC DNA]</scope>
    <source>
        <strain evidence="4 5">OJF2</strain>
    </source>
</reference>
<keyword evidence="5" id="KW-1185">Reference proteome</keyword>
<dbReference type="Pfam" id="PF00583">
    <property type="entry name" value="Acetyltransf_1"/>
    <property type="match status" value="1"/>
</dbReference>
<dbReference type="InterPro" id="IPR036388">
    <property type="entry name" value="WH-like_DNA-bd_sf"/>
</dbReference>
<dbReference type="Proteomes" id="UP000324233">
    <property type="component" value="Chromosome"/>
</dbReference>
<dbReference type="PANTHER" id="PTHR13947">
    <property type="entry name" value="GNAT FAMILY N-ACETYLTRANSFERASE"/>
    <property type="match status" value="1"/>
</dbReference>
<evidence type="ECO:0000313" key="4">
    <source>
        <dbReference type="EMBL" id="QEH31726.1"/>
    </source>
</evidence>
<dbReference type="Gene3D" id="1.10.10.10">
    <property type="entry name" value="Winged helix-like DNA-binding domain superfamily/Winged helix DNA-binding domain"/>
    <property type="match status" value="1"/>
</dbReference>
<feature type="domain" description="HTH marR-type" evidence="2">
    <location>
        <begin position="1"/>
        <end position="141"/>
    </location>
</feature>
<dbReference type="KEGG" id="agv:OJF2_01910"/>
<dbReference type="OrthoDB" id="269941at2"/>
<dbReference type="InterPro" id="IPR000182">
    <property type="entry name" value="GNAT_dom"/>
</dbReference>
<dbReference type="CDD" id="cd04301">
    <property type="entry name" value="NAT_SF"/>
    <property type="match status" value="1"/>
</dbReference>
<dbReference type="InterPro" id="IPR000835">
    <property type="entry name" value="HTH_MarR-typ"/>
</dbReference>
<dbReference type="SMART" id="SM00347">
    <property type="entry name" value="HTH_MARR"/>
    <property type="match status" value="1"/>
</dbReference>
<dbReference type="GO" id="GO:0035447">
    <property type="term" value="F:mycothiol synthase activity"/>
    <property type="evidence" value="ECO:0007669"/>
    <property type="project" value="UniProtKB-EC"/>
</dbReference>
<dbReference type="AlphaFoldDB" id="A0A5B9VT97"/>
<dbReference type="InterPro" id="IPR016181">
    <property type="entry name" value="Acyl_CoA_acyltransferase"/>
</dbReference>
<dbReference type="RefSeq" id="WP_148590418.1">
    <property type="nucleotide sequence ID" value="NZ_CP042997.1"/>
</dbReference>
<dbReference type="PROSITE" id="PS51186">
    <property type="entry name" value="GNAT"/>
    <property type="match status" value="1"/>
</dbReference>